<gene>
    <name evidence="2" type="ORF">P174DRAFT_110348</name>
</gene>
<accession>A0A2I1CII0</accession>
<dbReference type="AlphaFoldDB" id="A0A2I1CII0"/>
<organism evidence="2 3">
    <name type="scientific">Aspergillus novofumigatus (strain IBT 16806)</name>
    <dbReference type="NCBI Taxonomy" id="1392255"/>
    <lineage>
        <taxon>Eukaryota</taxon>
        <taxon>Fungi</taxon>
        <taxon>Dikarya</taxon>
        <taxon>Ascomycota</taxon>
        <taxon>Pezizomycotina</taxon>
        <taxon>Eurotiomycetes</taxon>
        <taxon>Eurotiomycetidae</taxon>
        <taxon>Eurotiales</taxon>
        <taxon>Aspergillaceae</taxon>
        <taxon>Aspergillus</taxon>
        <taxon>Aspergillus subgen. Fumigati</taxon>
    </lineage>
</organism>
<keyword evidence="3" id="KW-1185">Reference proteome</keyword>
<dbReference type="GeneID" id="36528341"/>
<dbReference type="EMBL" id="MSZS01000002">
    <property type="protein sequence ID" value="PKX97436.1"/>
    <property type="molecule type" value="Genomic_DNA"/>
</dbReference>
<sequence>MPSMQSMQTHSHVHTHPILFGHAYLPIRLTSPSYPTPCPWNCSSCPSSYCCCCCCCCCCRCSSLSLIICCCNTILYTLALSSVHTVAVLRSSSRNPSSVNEVGSPASPANLSDNYTPSSLATPVETRST</sequence>
<evidence type="ECO:0000313" key="3">
    <source>
        <dbReference type="Proteomes" id="UP000234474"/>
    </source>
</evidence>
<name>A0A2I1CII0_ASPN1</name>
<dbReference type="Proteomes" id="UP000234474">
    <property type="component" value="Unassembled WGS sequence"/>
</dbReference>
<comment type="caution">
    <text evidence="2">The sequence shown here is derived from an EMBL/GenBank/DDBJ whole genome shotgun (WGS) entry which is preliminary data.</text>
</comment>
<protein>
    <submittedName>
        <fullName evidence="2">Uncharacterized protein</fullName>
    </submittedName>
</protein>
<feature type="region of interest" description="Disordered" evidence="1">
    <location>
        <begin position="92"/>
        <end position="129"/>
    </location>
</feature>
<dbReference type="RefSeq" id="XP_024686031.1">
    <property type="nucleotide sequence ID" value="XM_024821015.1"/>
</dbReference>
<evidence type="ECO:0000256" key="1">
    <source>
        <dbReference type="SAM" id="MobiDB-lite"/>
    </source>
</evidence>
<proteinExistence type="predicted"/>
<reference evidence="3" key="1">
    <citation type="journal article" date="2018" name="Proc. Natl. Acad. Sci. U.S.A.">
        <title>Linking secondary metabolites to gene clusters through genome sequencing of six diverse Aspergillus species.</title>
        <authorList>
            <person name="Kaerboelling I."/>
            <person name="Vesth T.C."/>
            <person name="Frisvad J.C."/>
            <person name="Nybo J.L."/>
            <person name="Theobald S."/>
            <person name="Kuo A."/>
            <person name="Bowyer P."/>
            <person name="Matsuda Y."/>
            <person name="Mondo S."/>
            <person name="Lyhne E.K."/>
            <person name="Kogle M.E."/>
            <person name="Clum A."/>
            <person name="Lipzen A."/>
            <person name="Salamov A."/>
            <person name="Ngan C.Y."/>
            <person name="Daum C."/>
            <person name="Chiniquy J."/>
            <person name="Barry K."/>
            <person name="LaButti K."/>
            <person name="Haridas S."/>
            <person name="Simmons B.A."/>
            <person name="Magnuson J.K."/>
            <person name="Mortensen U.H."/>
            <person name="Larsen T.O."/>
            <person name="Grigoriev I.V."/>
            <person name="Baker S.E."/>
            <person name="Andersen M.R."/>
        </authorList>
    </citation>
    <scope>NUCLEOTIDE SEQUENCE [LARGE SCALE GENOMIC DNA]</scope>
    <source>
        <strain evidence="3">IBT 16806</strain>
    </source>
</reference>
<dbReference type="VEuPathDB" id="FungiDB:P174DRAFT_110348"/>
<evidence type="ECO:0000313" key="2">
    <source>
        <dbReference type="EMBL" id="PKX97436.1"/>
    </source>
</evidence>